<dbReference type="RefSeq" id="WP_062942944.1">
    <property type="nucleotide sequence ID" value="NZ_CP171845.1"/>
</dbReference>
<evidence type="ECO:0000256" key="3">
    <source>
        <dbReference type="SAM" id="SignalP"/>
    </source>
</evidence>
<comment type="similarity">
    <text evidence="2">Belongs to the bacterial solute-binding protein 2 family.</text>
</comment>
<comment type="caution">
    <text evidence="5">The sequence shown here is derived from an EMBL/GenBank/DDBJ whole genome shotgun (WGS) entry which is preliminary data.</text>
</comment>
<dbReference type="PANTHER" id="PTHR30036">
    <property type="entry name" value="D-XYLOSE-BINDING PERIPLASMIC PROTEIN"/>
    <property type="match status" value="1"/>
</dbReference>
<organism evidence="5">
    <name type="scientific">Rhizobium leguminosarum</name>
    <dbReference type="NCBI Taxonomy" id="384"/>
    <lineage>
        <taxon>Bacteria</taxon>
        <taxon>Pseudomonadati</taxon>
        <taxon>Pseudomonadota</taxon>
        <taxon>Alphaproteobacteria</taxon>
        <taxon>Hyphomicrobiales</taxon>
        <taxon>Rhizobiaceae</taxon>
        <taxon>Rhizobium/Agrobacterium group</taxon>
        <taxon>Rhizobium</taxon>
    </lineage>
</organism>
<evidence type="ECO:0000256" key="2">
    <source>
        <dbReference type="ARBA" id="ARBA00007639"/>
    </source>
</evidence>
<dbReference type="PANTHER" id="PTHR30036:SF7">
    <property type="entry name" value="ABC TRANSPORTER PERIPLASMIC-BINDING PROTEIN YPHF"/>
    <property type="match status" value="1"/>
</dbReference>
<evidence type="ECO:0000313" key="5">
    <source>
        <dbReference type="EMBL" id="KZA99503.1"/>
    </source>
</evidence>
<dbReference type="Gene3D" id="3.40.50.2300">
    <property type="match status" value="2"/>
</dbReference>
<feature type="signal peptide" evidence="3">
    <location>
        <begin position="1"/>
        <end position="24"/>
    </location>
</feature>
<protein>
    <submittedName>
        <fullName evidence="5">Transporter</fullName>
    </submittedName>
</protein>
<accession>A0A154IFX2</accession>
<gene>
    <name evidence="5" type="ORF">A4A59_22350</name>
</gene>
<dbReference type="EMBL" id="LVYU01000102">
    <property type="protein sequence ID" value="KZA99503.1"/>
    <property type="molecule type" value="Genomic_DNA"/>
</dbReference>
<dbReference type="Pfam" id="PF13407">
    <property type="entry name" value="Peripla_BP_4"/>
    <property type="match status" value="1"/>
</dbReference>
<dbReference type="CDD" id="cd19969">
    <property type="entry name" value="PBP1_ABC_sugar_binding-like"/>
    <property type="match status" value="1"/>
</dbReference>
<evidence type="ECO:0000256" key="1">
    <source>
        <dbReference type="ARBA" id="ARBA00004418"/>
    </source>
</evidence>
<evidence type="ECO:0000259" key="4">
    <source>
        <dbReference type="Pfam" id="PF13407"/>
    </source>
</evidence>
<feature type="chain" id="PRO_5007596076" evidence="3">
    <location>
        <begin position="25"/>
        <end position="342"/>
    </location>
</feature>
<dbReference type="SUPFAM" id="SSF53822">
    <property type="entry name" value="Periplasmic binding protein-like I"/>
    <property type="match status" value="1"/>
</dbReference>
<dbReference type="InterPro" id="IPR050555">
    <property type="entry name" value="Bact_Solute-Bind_Prot2"/>
</dbReference>
<dbReference type="AlphaFoldDB" id="A0A154IFX2"/>
<dbReference type="InterPro" id="IPR028082">
    <property type="entry name" value="Peripla_BP_I"/>
</dbReference>
<dbReference type="GO" id="GO:0030246">
    <property type="term" value="F:carbohydrate binding"/>
    <property type="evidence" value="ECO:0007669"/>
    <property type="project" value="TreeGrafter"/>
</dbReference>
<sequence length="342" mass="37193">MRKFLSTTALAVLASTLFAGAASANTENPFRCKPGEKYVMNVMVSGVEYWFPVYEMFKQAGQQLGCETAYTGTPEYDVNKQIATFDQALAQNPAGILVHPMNSDPFIEPINRAIDQGTAVVTFAADAPLSKRISFVTSDNTREGTYAADAIAEKMGGKGEYAVLENPGQDNHDKRIAAFIARMEEKYPDMKLVGRAASNQDPNKAYQGLMSLVQAHPNIGAVFMPEANSAIGASQANKESGGKILVMCADVNANILDMIKAGEVFGSINPNQGMQGYMGFMLLWLAKHPELIDPMNDAKRAGFNPMSIPFVDNGLSIVTAANADDFYWDKYLKRRGTKGIEE</sequence>
<comment type="subcellular location">
    <subcellularLocation>
        <location evidence="1">Periplasm</location>
    </subcellularLocation>
</comment>
<keyword evidence="3" id="KW-0732">Signal</keyword>
<name>A0A154IFX2_RHILE</name>
<reference evidence="5" key="1">
    <citation type="submission" date="2016-03" db="EMBL/GenBank/DDBJ databases">
        <title>Microsymbionts genomes from the relict species Vavilovia formosa.</title>
        <authorList>
            <person name="Chirak E."/>
            <person name="Kimeklis A."/>
            <person name="Kopat V."/>
            <person name="Andronov E."/>
        </authorList>
    </citation>
    <scope>NUCLEOTIDE SEQUENCE [LARGE SCALE GENOMIC DNA]</scope>
    <source>
        <strain evidence="5">Vaf12</strain>
    </source>
</reference>
<dbReference type="InterPro" id="IPR025997">
    <property type="entry name" value="SBP_2_dom"/>
</dbReference>
<proteinExistence type="inferred from homology"/>
<feature type="domain" description="Periplasmic binding protein" evidence="4">
    <location>
        <begin position="44"/>
        <end position="284"/>
    </location>
</feature>
<dbReference type="GO" id="GO:0030288">
    <property type="term" value="C:outer membrane-bounded periplasmic space"/>
    <property type="evidence" value="ECO:0007669"/>
    <property type="project" value="TreeGrafter"/>
</dbReference>